<feature type="transmembrane region" description="Helical" evidence="1">
    <location>
        <begin position="220"/>
        <end position="237"/>
    </location>
</feature>
<feature type="transmembrane region" description="Helical" evidence="1">
    <location>
        <begin position="57"/>
        <end position="76"/>
    </location>
</feature>
<organism evidence="2">
    <name type="scientific">marine metagenome</name>
    <dbReference type="NCBI Taxonomy" id="408172"/>
    <lineage>
        <taxon>unclassified sequences</taxon>
        <taxon>metagenomes</taxon>
        <taxon>ecological metagenomes</taxon>
    </lineage>
</organism>
<name>A0A382Q4D7_9ZZZZ</name>
<feature type="non-terminal residue" evidence="2">
    <location>
        <position position="336"/>
    </location>
</feature>
<feature type="transmembrane region" description="Helical" evidence="1">
    <location>
        <begin position="180"/>
        <end position="199"/>
    </location>
</feature>
<sequence length="336" mass="39817">YIFFLIITFMVIFNGGNNNLYIQFNFIIISIFFLLFIREKNYLAHMRKIFSTNKLAIKLYVLFISFLIFQTIPLPIEWLSFLSPEKYNFLNKLEFNGNFNSISLSPINSYFSLLNYLSIFLFLIIFESLFYKKKYILEFYYFLVFLGAFAASVAIYFYLIGNPDFLMLKNSHKKSWSTGFFINRTVFSCFLTLCFFSGIEYLKMIDHYQKNNTDTFFNKIYVRIFLLLTTVAIITTFSRLGNFLFISSIIMYISQALYTNDKKNRFFLITLILIVLFDVLILGFYFGSEKLLQRYSFLQNEIGEYLPSSTEVNLSRGSLAKFAFIEFKKFIFFGYG</sequence>
<dbReference type="EMBL" id="UINC01111556">
    <property type="protein sequence ID" value="SVC79860.1"/>
    <property type="molecule type" value="Genomic_DNA"/>
</dbReference>
<evidence type="ECO:0000256" key="1">
    <source>
        <dbReference type="SAM" id="Phobius"/>
    </source>
</evidence>
<keyword evidence="1" id="KW-1133">Transmembrane helix</keyword>
<feature type="transmembrane region" description="Helical" evidence="1">
    <location>
        <begin position="266"/>
        <end position="286"/>
    </location>
</feature>
<dbReference type="AlphaFoldDB" id="A0A382Q4D7"/>
<evidence type="ECO:0008006" key="3">
    <source>
        <dbReference type="Google" id="ProtNLM"/>
    </source>
</evidence>
<feature type="transmembrane region" description="Helical" evidence="1">
    <location>
        <begin position="110"/>
        <end position="130"/>
    </location>
</feature>
<evidence type="ECO:0000313" key="2">
    <source>
        <dbReference type="EMBL" id="SVC79860.1"/>
    </source>
</evidence>
<protein>
    <recommendedName>
        <fullName evidence="3">Wzy</fullName>
    </recommendedName>
</protein>
<keyword evidence="1" id="KW-0472">Membrane</keyword>
<gene>
    <name evidence="2" type="ORF">METZ01_LOCUS332714</name>
</gene>
<reference evidence="2" key="1">
    <citation type="submission" date="2018-05" db="EMBL/GenBank/DDBJ databases">
        <authorList>
            <person name="Lanie J.A."/>
            <person name="Ng W.-L."/>
            <person name="Kazmierczak K.M."/>
            <person name="Andrzejewski T.M."/>
            <person name="Davidsen T.M."/>
            <person name="Wayne K.J."/>
            <person name="Tettelin H."/>
            <person name="Glass J.I."/>
            <person name="Rusch D."/>
            <person name="Podicherti R."/>
            <person name="Tsui H.-C.T."/>
            <person name="Winkler M.E."/>
        </authorList>
    </citation>
    <scope>NUCLEOTIDE SEQUENCE</scope>
</reference>
<feature type="transmembrane region" description="Helical" evidence="1">
    <location>
        <begin position="139"/>
        <end position="160"/>
    </location>
</feature>
<feature type="non-terminal residue" evidence="2">
    <location>
        <position position="1"/>
    </location>
</feature>
<proteinExistence type="predicted"/>
<accession>A0A382Q4D7</accession>
<feature type="transmembrane region" description="Helical" evidence="1">
    <location>
        <begin position="20"/>
        <end position="37"/>
    </location>
</feature>
<keyword evidence="1" id="KW-0812">Transmembrane</keyword>